<reference evidence="2" key="1">
    <citation type="journal article" date="2019" name="Int. J. Syst. Evol. Microbiol.">
        <title>The Global Catalogue of Microorganisms (GCM) 10K type strain sequencing project: providing services to taxonomists for standard genome sequencing and annotation.</title>
        <authorList>
            <consortium name="The Broad Institute Genomics Platform"/>
            <consortium name="The Broad Institute Genome Sequencing Center for Infectious Disease"/>
            <person name="Wu L."/>
            <person name="Ma J."/>
        </authorList>
    </citation>
    <scope>NUCLEOTIDE SEQUENCE [LARGE SCALE GENOMIC DNA]</scope>
    <source>
        <strain evidence="2">CCUG 59778</strain>
    </source>
</reference>
<evidence type="ECO:0000313" key="2">
    <source>
        <dbReference type="Proteomes" id="UP001596157"/>
    </source>
</evidence>
<gene>
    <name evidence="1" type="ORF">ACFPM7_18895</name>
</gene>
<protein>
    <submittedName>
        <fullName evidence="1">Uncharacterized protein</fullName>
    </submittedName>
</protein>
<organism evidence="1 2">
    <name type="scientific">Actinokineospora guangxiensis</name>
    <dbReference type="NCBI Taxonomy" id="1490288"/>
    <lineage>
        <taxon>Bacteria</taxon>
        <taxon>Bacillati</taxon>
        <taxon>Actinomycetota</taxon>
        <taxon>Actinomycetes</taxon>
        <taxon>Pseudonocardiales</taxon>
        <taxon>Pseudonocardiaceae</taxon>
        <taxon>Actinokineospora</taxon>
    </lineage>
</organism>
<dbReference type="RefSeq" id="WP_378248974.1">
    <property type="nucleotide sequence ID" value="NZ_JBHSKF010000010.1"/>
</dbReference>
<sequence length="168" mass="17760">MVGFRYRLPRVPVARSSVDIGQIEVRVVLSLDGEVDVRGATRDQCLAAVRELGAGVMVGGVGGPRPRITAGAGHRFTQRTRSFRVPDTAVCAGECAVDFAVGLAPASVSVSGEPHYRLAVSARPRMDAGIPAWDGARAWLLRHDHELSAIGMIVLAAVPVVPDRLVAC</sequence>
<dbReference type="EMBL" id="JBHSKF010000010">
    <property type="protein sequence ID" value="MFC5289122.1"/>
    <property type="molecule type" value="Genomic_DNA"/>
</dbReference>
<proteinExistence type="predicted"/>
<dbReference type="Proteomes" id="UP001596157">
    <property type="component" value="Unassembled WGS sequence"/>
</dbReference>
<comment type="caution">
    <text evidence="1">The sequence shown here is derived from an EMBL/GenBank/DDBJ whole genome shotgun (WGS) entry which is preliminary data.</text>
</comment>
<keyword evidence="2" id="KW-1185">Reference proteome</keyword>
<evidence type="ECO:0000313" key="1">
    <source>
        <dbReference type="EMBL" id="MFC5289122.1"/>
    </source>
</evidence>
<name>A0ABW0EP71_9PSEU</name>
<accession>A0ABW0EP71</accession>